<dbReference type="Proteomes" id="UP000677054">
    <property type="component" value="Unassembled WGS sequence"/>
</dbReference>
<gene>
    <name evidence="4" type="ORF">DSTB1V02_LOCUS7806</name>
</gene>
<feature type="signal peptide" evidence="3">
    <location>
        <begin position="1"/>
        <end position="22"/>
    </location>
</feature>
<evidence type="ECO:0000313" key="5">
    <source>
        <dbReference type="Proteomes" id="UP000677054"/>
    </source>
</evidence>
<feature type="chain" id="PRO_5036209647" description="Cation-dependent mannose-6-phosphate receptor" evidence="3">
    <location>
        <begin position="23"/>
        <end position="269"/>
    </location>
</feature>
<keyword evidence="1" id="KW-0325">Glycoprotein</keyword>
<keyword evidence="5" id="KW-1185">Reference proteome</keyword>
<keyword evidence="3" id="KW-0732">Signal</keyword>
<evidence type="ECO:0000256" key="1">
    <source>
        <dbReference type="ARBA" id="ARBA00023180"/>
    </source>
</evidence>
<dbReference type="GO" id="GO:0019904">
    <property type="term" value="F:protein domain specific binding"/>
    <property type="evidence" value="ECO:0007669"/>
    <property type="project" value="InterPro"/>
</dbReference>
<dbReference type="PANTHER" id="PTHR15071:SF29">
    <property type="entry name" value="CATION-DEPENDENT MANNOSE-6-PHOSPHATE RECEPTOR"/>
    <property type="match status" value="1"/>
</dbReference>
<dbReference type="PRINTS" id="PR00715">
    <property type="entry name" value="MAN6PRECEPTR"/>
</dbReference>
<reference evidence="4" key="1">
    <citation type="submission" date="2020-11" db="EMBL/GenBank/DDBJ databases">
        <authorList>
            <person name="Tran Van P."/>
        </authorList>
    </citation>
    <scope>NUCLEOTIDE SEQUENCE</scope>
</reference>
<dbReference type="InterPro" id="IPR009011">
    <property type="entry name" value="Man6P_isomerase_rcpt-bd_dom_sf"/>
</dbReference>
<dbReference type="EMBL" id="CAJPEV010001657">
    <property type="protein sequence ID" value="CAG0893741.1"/>
    <property type="molecule type" value="Genomic_DNA"/>
</dbReference>
<keyword evidence="2" id="KW-0812">Transmembrane</keyword>
<dbReference type="GO" id="GO:0005768">
    <property type="term" value="C:endosome"/>
    <property type="evidence" value="ECO:0007669"/>
    <property type="project" value="InterPro"/>
</dbReference>
<organism evidence="4">
    <name type="scientific">Darwinula stevensoni</name>
    <dbReference type="NCBI Taxonomy" id="69355"/>
    <lineage>
        <taxon>Eukaryota</taxon>
        <taxon>Metazoa</taxon>
        <taxon>Ecdysozoa</taxon>
        <taxon>Arthropoda</taxon>
        <taxon>Crustacea</taxon>
        <taxon>Oligostraca</taxon>
        <taxon>Ostracoda</taxon>
        <taxon>Podocopa</taxon>
        <taxon>Podocopida</taxon>
        <taxon>Darwinulocopina</taxon>
        <taxon>Darwinuloidea</taxon>
        <taxon>Darwinulidae</taxon>
        <taxon>Darwinula</taxon>
    </lineage>
</organism>
<dbReference type="Gene3D" id="2.70.130.10">
    <property type="entry name" value="Mannose-6-phosphate receptor binding domain"/>
    <property type="match status" value="1"/>
</dbReference>
<evidence type="ECO:0000313" key="4">
    <source>
        <dbReference type="EMBL" id="CAD7247983.1"/>
    </source>
</evidence>
<sequence length="269" mass="29924">MKIGARLLFGLFYFLHVPPSWSQCHLDPGLSVEEQNRSLALLQRISSLSPILLDVKTSNATYKVHFCSSFEAKENVSALKIVSNQETPIGRVNVTSVIGGDDWLMLSYGGGAMYDSGVCNGTQSRTQIMILCDPDALEFLKWKYMGEHTLKDPACFYSFEVRYRGCPSSVTPQKAGLSGTSIFLLLLSTGFLVYFIVGVAYMRSVRGARGAQQIPNYNLWKRFGALQADGCNFCCRCEEEGEEMEYCAIPSNVGPMESQHRDHDVPLLQ</sequence>
<protein>
    <recommendedName>
        <fullName evidence="6">Cation-dependent mannose-6-phosphate receptor</fullName>
    </recommendedName>
</protein>
<accession>A0A7R9A4K2</accession>
<keyword evidence="2" id="KW-1133">Transmembrane helix</keyword>
<evidence type="ECO:0008006" key="6">
    <source>
        <dbReference type="Google" id="ProtNLM"/>
    </source>
</evidence>
<keyword evidence="2" id="KW-0472">Membrane</keyword>
<feature type="transmembrane region" description="Helical" evidence="2">
    <location>
        <begin position="182"/>
        <end position="202"/>
    </location>
</feature>
<dbReference type="EMBL" id="LR901174">
    <property type="protein sequence ID" value="CAD7247983.1"/>
    <property type="molecule type" value="Genomic_DNA"/>
</dbReference>
<dbReference type="OrthoDB" id="29460at2759"/>
<dbReference type="AlphaFoldDB" id="A0A7R9A4K2"/>
<dbReference type="GO" id="GO:0005802">
    <property type="term" value="C:trans-Golgi network"/>
    <property type="evidence" value="ECO:0007669"/>
    <property type="project" value="TreeGrafter"/>
</dbReference>
<name>A0A7R9A4K2_9CRUS</name>
<dbReference type="SUPFAM" id="SSF50911">
    <property type="entry name" value="Mannose 6-phosphate receptor domain"/>
    <property type="match status" value="1"/>
</dbReference>
<proteinExistence type="predicted"/>
<dbReference type="PANTHER" id="PTHR15071">
    <property type="entry name" value="MANNOSE-6-PHOSPHATE RECEPTOR FAMILY MEMBER"/>
    <property type="match status" value="1"/>
</dbReference>
<dbReference type="InterPro" id="IPR028927">
    <property type="entry name" value="Man-6-P_rcpt"/>
</dbReference>
<dbReference type="InterPro" id="IPR000296">
    <property type="entry name" value="Man-6-P_rcpt_cation_dep"/>
</dbReference>
<evidence type="ECO:0000256" key="2">
    <source>
        <dbReference type="SAM" id="Phobius"/>
    </source>
</evidence>
<dbReference type="Pfam" id="PF02157">
    <property type="entry name" value="Man-6-P_recep"/>
    <property type="match status" value="1"/>
</dbReference>
<evidence type="ECO:0000256" key="3">
    <source>
        <dbReference type="SAM" id="SignalP"/>
    </source>
</evidence>
<dbReference type="GO" id="GO:0006622">
    <property type="term" value="P:protein targeting to lysosome"/>
    <property type="evidence" value="ECO:0007669"/>
    <property type="project" value="InterPro"/>
</dbReference>